<evidence type="ECO:0008006" key="12">
    <source>
        <dbReference type="Google" id="ProtNLM"/>
    </source>
</evidence>
<feature type="domain" description="UEV" evidence="10">
    <location>
        <begin position="1"/>
        <end position="142"/>
    </location>
</feature>
<evidence type="ECO:0000256" key="7">
    <source>
        <dbReference type="PROSITE-ProRule" id="PRU00644"/>
    </source>
</evidence>
<dbReference type="GO" id="GO:0043130">
    <property type="term" value="F:ubiquitin binding"/>
    <property type="evidence" value="ECO:0007669"/>
    <property type="project" value="TreeGrafter"/>
</dbReference>
<feature type="region of interest" description="Disordered" evidence="8">
    <location>
        <begin position="327"/>
        <end position="361"/>
    </location>
</feature>
<evidence type="ECO:0000256" key="6">
    <source>
        <dbReference type="ARBA" id="ARBA00023054"/>
    </source>
</evidence>
<dbReference type="VEuPathDB" id="CryptoDB:Cvel_16845"/>
<dbReference type="Pfam" id="PF09454">
    <property type="entry name" value="Vps23_core"/>
    <property type="match status" value="1"/>
</dbReference>
<feature type="compositionally biased region" description="Pro residues" evidence="8">
    <location>
        <begin position="150"/>
        <end position="161"/>
    </location>
</feature>
<keyword evidence="5 7" id="KW-0653">Protein transport</keyword>
<dbReference type="GO" id="GO:0000813">
    <property type="term" value="C:ESCRT I complex"/>
    <property type="evidence" value="ECO:0007669"/>
    <property type="project" value="TreeGrafter"/>
</dbReference>
<dbReference type="PROSITE" id="PS51322">
    <property type="entry name" value="UEV"/>
    <property type="match status" value="1"/>
</dbReference>
<reference evidence="11" key="1">
    <citation type="submission" date="2014-11" db="EMBL/GenBank/DDBJ databases">
        <authorList>
            <person name="Otto D Thomas"/>
            <person name="Naeem Raeece"/>
        </authorList>
    </citation>
    <scope>NUCLEOTIDE SEQUENCE</scope>
</reference>
<dbReference type="Pfam" id="PF05743">
    <property type="entry name" value="UEV"/>
    <property type="match status" value="1"/>
</dbReference>
<evidence type="ECO:0000256" key="3">
    <source>
        <dbReference type="ARBA" id="ARBA00022448"/>
    </source>
</evidence>
<dbReference type="Gene3D" id="3.10.110.10">
    <property type="entry name" value="Ubiquitin Conjugating Enzyme"/>
    <property type="match status" value="1"/>
</dbReference>
<evidence type="ECO:0000256" key="1">
    <source>
        <dbReference type="ARBA" id="ARBA00004177"/>
    </source>
</evidence>
<protein>
    <recommendedName>
        <fullName evidence="12">UEV domain-containing protein</fullName>
    </recommendedName>
</protein>
<dbReference type="InterPro" id="IPR052070">
    <property type="entry name" value="ESCRT-I_UEV_domain"/>
</dbReference>
<dbReference type="GO" id="GO:0015031">
    <property type="term" value="P:protein transport"/>
    <property type="evidence" value="ECO:0007669"/>
    <property type="project" value="UniProtKB-UniRule"/>
</dbReference>
<name>A0A0G4FG61_9ALVE</name>
<keyword evidence="4" id="KW-0967">Endosome</keyword>
<proteinExistence type="inferred from homology"/>
<evidence type="ECO:0000259" key="10">
    <source>
        <dbReference type="PROSITE" id="PS51322"/>
    </source>
</evidence>
<keyword evidence="3 7" id="KW-0813">Transport</keyword>
<dbReference type="PROSITE" id="PS51312">
    <property type="entry name" value="SB"/>
    <property type="match status" value="1"/>
</dbReference>
<dbReference type="EMBL" id="CDMZ01000349">
    <property type="protein sequence ID" value="CEM12317.1"/>
    <property type="molecule type" value="Genomic_DNA"/>
</dbReference>
<evidence type="ECO:0000256" key="4">
    <source>
        <dbReference type="ARBA" id="ARBA00022753"/>
    </source>
</evidence>
<dbReference type="InterPro" id="IPR008883">
    <property type="entry name" value="UEV_N"/>
</dbReference>
<feature type="compositionally biased region" description="Low complexity" evidence="8">
    <location>
        <begin position="140"/>
        <end position="149"/>
    </location>
</feature>
<feature type="region of interest" description="Disordered" evidence="8">
    <location>
        <begin position="136"/>
        <end position="167"/>
    </location>
</feature>
<dbReference type="CDD" id="cd11685">
    <property type="entry name" value="UEV_TSG101-like"/>
    <property type="match status" value="1"/>
</dbReference>
<evidence type="ECO:0000256" key="2">
    <source>
        <dbReference type="ARBA" id="ARBA00009594"/>
    </source>
</evidence>
<comment type="subcellular location">
    <subcellularLocation>
        <location evidence="1">Endosome</location>
    </subcellularLocation>
</comment>
<dbReference type="SUPFAM" id="SSF54495">
    <property type="entry name" value="UBC-like"/>
    <property type="match status" value="1"/>
</dbReference>
<dbReference type="InterPro" id="IPR017916">
    <property type="entry name" value="SB_dom"/>
</dbReference>
<evidence type="ECO:0000259" key="9">
    <source>
        <dbReference type="PROSITE" id="PS51312"/>
    </source>
</evidence>
<organism evidence="11">
    <name type="scientific">Chromera velia CCMP2878</name>
    <dbReference type="NCBI Taxonomy" id="1169474"/>
    <lineage>
        <taxon>Eukaryota</taxon>
        <taxon>Sar</taxon>
        <taxon>Alveolata</taxon>
        <taxon>Colpodellida</taxon>
        <taxon>Chromeraceae</taxon>
        <taxon>Chromera</taxon>
    </lineage>
</organism>
<dbReference type="GO" id="GO:0008333">
    <property type="term" value="P:endosome to lysosome transport"/>
    <property type="evidence" value="ECO:0007669"/>
    <property type="project" value="TreeGrafter"/>
</dbReference>
<feature type="domain" description="SB" evidence="9">
    <location>
        <begin position="266"/>
        <end position="334"/>
    </location>
</feature>
<evidence type="ECO:0000313" key="11">
    <source>
        <dbReference type="EMBL" id="CEM12317.1"/>
    </source>
</evidence>
<dbReference type="SUPFAM" id="SSF140111">
    <property type="entry name" value="Endosomal sorting complex assembly domain"/>
    <property type="match status" value="1"/>
</dbReference>
<gene>
    <name evidence="11" type="ORF">Cvel_16845</name>
</gene>
<dbReference type="Gene3D" id="6.10.140.820">
    <property type="match status" value="1"/>
</dbReference>
<comment type="similarity">
    <text evidence="2">Belongs to the ubiquitin-conjugating enzyme family. UEV subfamily.</text>
</comment>
<dbReference type="AlphaFoldDB" id="A0A0G4FG61"/>
<evidence type="ECO:0000256" key="5">
    <source>
        <dbReference type="ARBA" id="ARBA00022927"/>
    </source>
</evidence>
<dbReference type="InterPro" id="IPR037202">
    <property type="entry name" value="ESCRT_assembly_dom"/>
</dbReference>
<keyword evidence="6" id="KW-0175">Coiled coil</keyword>
<dbReference type="PANTHER" id="PTHR23306">
    <property type="entry name" value="TUMOR SUSCEPTIBILITY GENE 101 PROTEIN-RELATED"/>
    <property type="match status" value="1"/>
</dbReference>
<feature type="compositionally biased region" description="Gly residues" evidence="8">
    <location>
        <begin position="335"/>
        <end position="355"/>
    </location>
</feature>
<dbReference type="PANTHER" id="PTHR23306:SF3">
    <property type="entry name" value="TUMOR SUPPRESSOR PROTEIN 101"/>
    <property type="match status" value="1"/>
</dbReference>
<dbReference type="InterPro" id="IPR016135">
    <property type="entry name" value="UBQ-conjugating_enzyme/RWD"/>
</dbReference>
<sequence>MYNNLWSQVGFYQDVARLRRDVESLLAQMASLKPNVGSFNSNGRQVTLFYLYGTIPIWFSGNQYNIPVTVYFDPPYPTQGPRCFVTPTPTMKIKPRHKHVDQRGMIYLPYLSSWNQHTSSLTELTTMISSTFSSDPPVYAVSQSEAQQQPSPPPQPEPVSRPPVQAAPVKSRLDTLKEDIKQKVRSRWQTVLEPKVKEMDELLDTQEKLEQRELIVTQQMQIIESETERMESDVVTLKKTQGQAEETIKREKGRPFVASEFVQGADPRSRQLIDVTAQASAFDDLIDSLADAFHNKAIGLDDFLDSVRETAKEQFFCRKLKEKATLAAKQAPPGGASGTGGGGSLGNSQTGGGGYTSAYRI</sequence>
<evidence type="ECO:0000256" key="8">
    <source>
        <dbReference type="SAM" id="MobiDB-lite"/>
    </source>
</evidence>
<accession>A0A0G4FG61</accession>